<name>A0ABQ5KTC9_9EUKA</name>
<comment type="caution">
    <text evidence="1">The sequence shown here is derived from an EMBL/GenBank/DDBJ whole genome shotgun (WGS) entry which is preliminary data.</text>
</comment>
<protein>
    <submittedName>
        <fullName evidence="1">Uncharacterized protein</fullName>
    </submittedName>
</protein>
<accession>A0ABQ5KTC9</accession>
<evidence type="ECO:0000313" key="2">
    <source>
        <dbReference type="Proteomes" id="UP001057375"/>
    </source>
</evidence>
<keyword evidence="2" id="KW-1185">Reference proteome</keyword>
<proteinExistence type="predicted"/>
<organism evidence="1 2">
    <name type="scientific">Aduncisulcus paluster</name>
    <dbReference type="NCBI Taxonomy" id="2918883"/>
    <lineage>
        <taxon>Eukaryota</taxon>
        <taxon>Metamonada</taxon>
        <taxon>Carpediemonas-like organisms</taxon>
        <taxon>Aduncisulcus</taxon>
    </lineage>
</organism>
<gene>
    <name evidence="1" type="ORF">ADUPG1_008821</name>
</gene>
<evidence type="ECO:0000313" key="1">
    <source>
        <dbReference type="EMBL" id="GKT35720.1"/>
    </source>
</evidence>
<dbReference type="EMBL" id="BQXS01011050">
    <property type="protein sequence ID" value="GKT35720.1"/>
    <property type="molecule type" value="Genomic_DNA"/>
</dbReference>
<reference evidence="1" key="1">
    <citation type="submission" date="2022-03" db="EMBL/GenBank/DDBJ databases">
        <title>Draft genome sequence of Aduncisulcus paluster, a free-living microaerophilic Fornicata.</title>
        <authorList>
            <person name="Yuyama I."/>
            <person name="Kume K."/>
            <person name="Tamura T."/>
            <person name="Inagaki Y."/>
            <person name="Hashimoto T."/>
        </authorList>
    </citation>
    <scope>NUCLEOTIDE SEQUENCE</scope>
    <source>
        <strain evidence="1">NY0171</strain>
    </source>
</reference>
<dbReference type="Proteomes" id="UP001057375">
    <property type="component" value="Unassembled WGS sequence"/>
</dbReference>
<sequence length="96" mass="10969">MRSKDLEKQFQRIQLEARPGSGKEETTPAHSMKIISGADHTEAVEIPTTEISTLNKLITQQQTAYPETLPHPPLTLREYLRYLTVLQGYLDQKGYK</sequence>
<feature type="non-terminal residue" evidence="1">
    <location>
        <position position="96"/>
    </location>
</feature>